<sequence>MVITIYGDEDEDNMNLIPGSVRLVQDDGYMNFTENQKEEEGIKEHGQNPSQPHKTTNLENSMEELPGLEIEEKVFKKDSPSSLDDLNVQTREQETTLVDEPDWKQLLMSGMDSREKVPLTEYTSILWNYKSGVGVMVVLGKYGGMMICCFDNKMTECNDTGKRWAMVMPWQQHDD</sequence>
<dbReference type="EMBL" id="RCHU01001022">
    <property type="protein sequence ID" value="TKR83611.1"/>
    <property type="molecule type" value="Genomic_DNA"/>
</dbReference>
<organism evidence="2">
    <name type="scientific">Populus alba</name>
    <name type="common">White poplar</name>
    <dbReference type="NCBI Taxonomy" id="43335"/>
    <lineage>
        <taxon>Eukaryota</taxon>
        <taxon>Viridiplantae</taxon>
        <taxon>Streptophyta</taxon>
        <taxon>Embryophyta</taxon>
        <taxon>Tracheophyta</taxon>
        <taxon>Spermatophyta</taxon>
        <taxon>Magnoliopsida</taxon>
        <taxon>eudicotyledons</taxon>
        <taxon>Gunneridae</taxon>
        <taxon>Pentapetalae</taxon>
        <taxon>rosids</taxon>
        <taxon>fabids</taxon>
        <taxon>Malpighiales</taxon>
        <taxon>Salicaceae</taxon>
        <taxon>Saliceae</taxon>
        <taxon>Populus</taxon>
    </lineage>
</organism>
<feature type="compositionally biased region" description="Polar residues" evidence="1">
    <location>
        <begin position="47"/>
        <end position="57"/>
    </location>
</feature>
<accession>A0A4U5NM30</accession>
<name>A0A4U5NM30_POPAL</name>
<comment type="caution">
    <text evidence="2">The sequence shown here is derived from an EMBL/GenBank/DDBJ whole genome shotgun (WGS) entry which is preliminary data.</text>
</comment>
<dbReference type="AlphaFoldDB" id="A0A4U5NM30"/>
<gene>
    <name evidence="2" type="ORF">D5086_0000263820</name>
</gene>
<evidence type="ECO:0000313" key="2">
    <source>
        <dbReference type="EMBL" id="TKR83611.1"/>
    </source>
</evidence>
<evidence type="ECO:0000256" key="1">
    <source>
        <dbReference type="SAM" id="MobiDB-lite"/>
    </source>
</evidence>
<proteinExistence type="predicted"/>
<reference evidence="2" key="1">
    <citation type="submission" date="2018-10" db="EMBL/GenBank/DDBJ databases">
        <title>Population genomic analysis revealed the cold adaptation of white poplar.</title>
        <authorList>
            <person name="Liu Y.-J."/>
        </authorList>
    </citation>
    <scope>NUCLEOTIDE SEQUENCE [LARGE SCALE GENOMIC DNA]</scope>
    <source>
        <strain evidence="2">PAL-ZL1</strain>
    </source>
</reference>
<protein>
    <submittedName>
        <fullName evidence="2">Uncharacterized protein</fullName>
    </submittedName>
</protein>
<feature type="region of interest" description="Disordered" evidence="1">
    <location>
        <begin position="38"/>
        <end position="57"/>
    </location>
</feature>